<dbReference type="EMBL" id="JBHULX010000001">
    <property type="protein sequence ID" value="MFD2589517.1"/>
    <property type="molecule type" value="Genomic_DNA"/>
</dbReference>
<evidence type="ECO:0000256" key="2">
    <source>
        <dbReference type="SAM" id="Phobius"/>
    </source>
</evidence>
<dbReference type="InterPro" id="IPR011990">
    <property type="entry name" value="TPR-like_helical_dom_sf"/>
</dbReference>
<feature type="repeat" description="TPR" evidence="1">
    <location>
        <begin position="68"/>
        <end position="101"/>
    </location>
</feature>
<accession>A0ABW5N207</accession>
<dbReference type="PROSITE" id="PS50005">
    <property type="entry name" value="TPR"/>
    <property type="match status" value="4"/>
</dbReference>
<keyword evidence="2" id="KW-0812">Transmembrane</keyword>
<reference evidence="5" key="1">
    <citation type="journal article" date="2019" name="Int. J. Syst. Evol. Microbiol.">
        <title>The Global Catalogue of Microorganisms (GCM) 10K type strain sequencing project: providing services to taxonomists for standard genome sequencing and annotation.</title>
        <authorList>
            <consortium name="The Broad Institute Genomics Platform"/>
            <consortium name="The Broad Institute Genome Sequencing Center for Infectious Disease"/>
            <person name="Wu L."/>
            <person name="Ma J."/>
        </authorList>
    </citation>
    <scope>NUCLEOTIDE SEQUENCE [LARGE SCALE GENOMIC DNA]</scope>
    <source>
        <strain evidence="5">KCTC 42423</strain>
    </source>
</reference>
<evidence type="ECO:0000313" key="5">
    <source>
        <dbReference type="Proteomes" id="UP001597459"/>
    </source>
</evidence>
<dbReference type="InterPro" id="IPR019734">
    <property type="entry name" value="TPR_rpt"/>
</dbReference>
<dbReference type="Proteomes" id="UP001597459">
    <property type="component" value="Unassembled WGS sequence"/>
</dbReference>
<dbReference type="SUPFAM" id="SSF81901">
    <property type="entry name" value="HCP-like"/>
    <property type="match status" value="1"/>
</dbReference>
<proteinExistence type="predicted"/>
<dbReference type="PANTHER" id="PTHR10098">
    <property type="entry name" value="RAPSYN-RELATED"/>
    <property type="match status" value="1"/>
</dbReference>
<dbReference type="PROSITE" id="PS50293">
    <property type="entry name" value="TPR_REGION"/>
    <property type="match status" value="1"/>
</dbReference>
<dbReference type="Pfam" id="PF13424">
    <property type="entry name" value="TPR_12"/>
    <property type="match status" value="1"/>
</dbReference>
<name>A0ABW5N207_9FLAO</name>
<gene>
    <name evidence="4" type="ORF">ACFSTE_01650</name>
</gene>
<feature type="repeat" description="TPR" evidence="1">
    <location>
        <begin position="234"/>
        <end position="267"/>
    </location>
</feature>
<organism evidence="4 5">
    <name type="scientific">Aquimarina hainanensis</name>
    <dbReference type="NCBI Taxonomy" id="1578017"/>
    <lineage>
        <taxon>Bacteria</taxon>
        <taxon>Pseudomonadati</taxon>
        <taxon>Bacteroidota</taxon>
        <taxon>Flavobacteriia</taxon>
        <taxon>Flavobacteriales</taxon>
        <taxon>Flavobacteriaceae</taxon>
        <taxon>Aquimarina</taxon>
    </lineage>
</organism>
<keyword evidence="2" id="KW-1133">Transmembrane helix</keyword>
<sequence length="932" mass="108011">MRSLFAFFLICFFYNVSYTQENTPLQQEILNSYERITTSTTKSYPEKAKELHALSFPKKTADDSLFTAQLYHQIGIFNFRNSDYENAVRNTRRAVKIRSSFKDSLPSKLNNSLNNLAYILLKNDKHSLAFRHYQQLINNEQKDRFTIKAYVQIVSILVDWGDYHQALHYLEEAALLVANNPPLQPQLYKIYLSFSFVYSEMESETYSKKAILFLQKAEKAIKELNRTPSIGVQLTIYNRYGHCYDELSDYKKAIEWYQKALSLDHDQMTTNHLTTLYNNIGYAYFKIKESDTAYTYYQKALEKDTLNSMIHDNLGDFYLSRRRYVDALQSYQKAISYEANLFSLPNYKKLPSSEVLLRAPQKVKLVNDLKDKAYAWLSYYQVSKKKQQLLYALETIKTADMLIDTIRSQSTEKQSKYFWRSKGVDLYMLATSVCYLLQKPAEAFYFMEKSKSLSLLENLTKEEARKRTNLPRKIIEKEQTLKHNILAAEQSFYTDTTKTKSEKLQHIRQQRKKLEVFIDFLKKQYPAYYALQKKQSIISLQAYRTQIQNGTGNSIQYMLSEDSGYGLFITKNQTHFFKIPEAISLNKNLRDIQPFFTKPIFSTKERVAFKKLSFAIYQALFPVEIRATIAQEKKIVVIPDHRLHLFPFESLITYLGKESNQLPFLIYDVDIHYQYSFSLLHKLAQKDSTVNPTAIAFAPVRFSNKKLTTLSRSEQKLNEIGRLFPTTLFTKEKASKNNFIKEAAPYSIVHLSTHANAVSNKEPWIAFHDASLSLSELYFIQSNAELVILDACKTALGEMKQGEGILSLSRGFFHAGANSVISSLWSTNEKSSNEIILSFYQFLKKGEDKSSALRKAKLQYLQTHQASELSPYFWAPLILNGRKKNVFHTPSYSYFLVIGGSILLLLLLIGGYVLFKKKNSKQEYAGNNSNSI</sequence>
<keyword evidence="2" id="KW-0472">Membrane</keyword>
<keyword evidence="5" id="KW-1185">Reference proteome</keyword>
<dbReference type="Pfam" id="PF12770">
    <property type="entry name" value="CHAT"/>
    <property type="match status" value="1"/>
</dbReference>
<dbReference type="InterPro" id="IPR024983">
    <property type="entry name" value="CHAT_dom"/>
</dbReference>
<comment type="caution">
    <text evidence="4">The sequence shown here is derived from an EMBL/GenBank/DDBJ whole genome shotgun (WGS) entry which is preliminary data.</text>
</comment>
<feature type="repeat" description="TPR" evidence="1">
    <location>
        <begin position="308"/>
        <end position="341"/>
    </location>
</feature>
<evidence type="ECO:0000256" key="1">
    <source>
        <dbReference type="PROSITE-ProRule" id="PRU00339"/>
    </source>
</evidence>
<dbReference type="SMART" id="SM00028">
    <property type="entry name" value="TPR"/>
    <property type="match status" value="6"/>
</dbReference>
<dbReference type="PANTHER" id="PTHR10098:SF108">
    <property type="entry name" value="TETRATRICOPEPTIDE REPEAT PROTEIN 28"/>
    <property type="match status" value="1"/>
</dbReference>
<evidence type="ECO:0000259" key="3">
    <source>
        <dbReference type="Pfam" id="PF12770"/>
    </source>
</evidence>
<evidence type="ECO:0000313" key="4">
    <source>
        <dbReference type="EMBL" id="MFD2589517.1"/>
    </source>
</evidence>
<feature type="repeat" description="TPR" evidence="1">
    <location>
        <begin position="274"/>
        <end position="307"/>
    </location>
</feature>
<dbReference type="Pfam" id="PF13176">
    <property type="entry name" value="TPR_7"/>
    <property type="match status" value="1"/>
</dbReference>
<dbReference type="Pfam" id="PF13181">
    <property type="entry name" value="TPR_8"/>
    <property type="match status" value="1"/>
</dbReference>
<protein>
    <submittedName>
        <fullName evidence="4">CHAT domain-containing protein</fullName>
    </submittedName>
</protein>
<dbReference type="RefSeq" id="WP_378258125.1">
    <property type="nucleotide sequence ID" value="NZ_JBHSJV010000001.1"/>
</dbReference>
<feature type="transmembrane region" description="Helical" evidence="2">
    <location>
        <begin position="892"/>
        <end position="915"/>
    </location>
</feature>
<feature type="domain" description="CHAT" evidence="3">
    <location>
        <begin position="613"/>
        <end position="881"/>
    </location>
</feature>
<dbReference type="Gene3D" id="1.25.40.10">
    <property type="entry name" value="Tetratricopeptide repeat domain"/>
    <property type="match status" value="3"/>
</dbReference>
<keyword evidence="1" id="KW-0802">TPR repeat</keyword>